<sequence length="489" mass="52860">MTENPKLTQQNISSQSQERSLELGLQPSVSCGSSKGKLGVHEDTEISIFDAQRYFNESNSDARVCKRISPLNMPNLQDPISSELRCDITASAFAGRFSSASSSADGYGCGRSYRARSFHATPTASSEASWNSQTGLLSNPPGTIPVSVTMTTPTTTEHKTMGSGKMKWLWGRRCPCSGKKSVQVEPRTPLGSTSNQKNKIVHQYQKSPSWGDKREEMLLACNPRRISAENQFHSSLGQRMIASATAKPPIISDDSSRTTAGFTFPILNQEPTSSHHKMEAQGNHISLNDHEDPPRDSLEVFRPSDDSPSLSVPKKLVSRTTIAEDDVGSDTSSDLFEIESFSTTTQSQTISNALYHRRDSLDEASNFNIRRSIAASGNSSGFSCPYSPTTNECYEPSEVSIDWSVTTAEGLERGSEAEEMDLRGTAVSNGGKKKSGNGGLLSCRCEKAVSVGPNPVKYVPPHGQAATSSKHVGNVNKPPLARLSLPFAA</sequence>
<gene>
    <name evidence="2" type="ORF">V6N12_045752</name>
</gene>
<reference evidence="2 3" key="1">
    <citation type="journal article" date="2024" name="G3 (Bethesda)">
        <title>Genome assembly of Hibiscus sabdariffa L. provides insights into metabolisms of medicinal natural products.</title>
        <authorList>
            <person name="Kim T."/>
        </authorList>
    </citation>
    <scope>NUCLEOTIDE SEQUENCE [LARGE SCALE GENOMIC DNA]</scope>
    <source>
        <strain evidence="2">TK-2024</strain>
        <tissue evidence="2">Old leaves</tissue>
    </source>
</reference>
<feature type="compositionally biased region" description="Polar residues" evidence="1">
    <location>
        <begin position="190"/>
        <end position="208"/>
    </location>
</feature>
<proteinExistence type="predicted"/>
<feature type="compositionally biased region" description="Polar residues" evidence="1">
    <location>
        <begin position="1"/>
        <end position="18"/>
    </location>
</feature>
<protein>
    <submittedName>
        <fullName evidence="2">Uncharacterized protein</fullName>
    </submittedName>
</protein>
<dbReference type="InterPro" id="IPR039615">
    <property type="entry name" value="PKS"/>
</dbReference>
<feature type="compositionally biased region" description="Basic and acidic residues" evidence="1">
    <location>
        <begin position="287"/>
        <end position="305"/>
    </location>
</feature>
<dbReference type="PANTHER" id="PTHR33781">
    <property type="entry name" value="PROTEIN PHYTOCHROME KINASE SUBSTRATE 1-RELATED"/>
    <property type="match status" value="1"/>
</dbReference>
<evidence type="ECO:0000313" key="3">
    <source>
        <dbReference type="Proteomes" id="UP001472677"/>
    </source>
</evidence>
<feature type="region of interest" description="Disordered" evidence="1">
    <location>
        <begin position="285"/>
        <end position="313"/>
    </location>
</feature>
<dbReference type="EMBL" id="JBBPBM010000003">
    <property type="protein sequence ID" value="KAK8593677.1"/>
    <property type="molecule type" value="Genomic_DNA"/>
</dbReference>
<feature type="region of interest" description="Disordered" evidence="1">
    <location>
        <begin position="1"/>
        <end position="36"/>
    </location>
</feature>
<accession>A0ABR2G3M2</accession>
<evidence type="ECO:0000256" key="1">
    <source>
        <dbReference type="SAM" id="MobiDB-lite"/>
    </source>
</evidence>
<keyword evidence="3" id="KW-1185">Reference proteome</keyword>
<dbReference type="Proteomes" id="UP001472677">
    <property type="component" value="Unassembled WGS sequence"/>
</dbReference>
<name>A0ABR2G3M2_9ROSI</name>
<organism evidence="2 3">
    <name type="scientific">Hibiscus sabdariffa</name>
    <name type="common">roselle</name>
    <dbReference type="NCBI Taxonomy" id="183260"/>
    <lineage>
        <taxon>Eukaryota</taxon>
        <taxon>Viridiplantae</taxon>
        <taxon>Streptophyta</taxon>
        <taxon>Embryophyta</taxon>
        <taxon>Tracheophyta</taxon>
        <taxon>Spermatophyta</taxon>
        <taxon>Magnoliopsida</taxon>
        <taxon>eudicotyledons</taxon>
        <taxon>Gunneridae</taxon>
        <taxon>Pentapetalae</taxon>
        <taxon>rosids</taxon>
        <taxon>malvids</taxon>
        <taxon>Malvales</taxon>
        <taxon>Malvaceae</taxon>
        <taxon>Malvoideae</taxon>
        <taxon>Hibiscus</taxon>
    </lineage>
</organism>
<evidence type="ECO:0000313" key="2">
    <source>
        <dbReference type="EMBL" id="KAK8593677.1"/>
    </source>
</evidence>
<feature type="region of interest" description="Disordered" evidence="1">
    <location>
        <begin position="180"/>
        <end position="208"/>
    </location>
</feature>
<dbReference type="PANTHER" id="PTHR33781:SF1">
    <property type="entry name" value="PROTEIN PHYTOCHROME KINASE SUBSTRATE 4"/>
    <property type="match status" value="1"/>
</dbReference>
<comment type="caution">
    <text evidence="2">The sequence shown here is derived from an EMBL/GenBank/DDBJ whole genome shotgun (WGS) entry which is preliminary data.</text>
</comment>